<keyword evidence="4" id="KW-1185">Reference proteome</keyword>
<dbReference type="OrthoDB" id="786845at2759"/>
<dbReference type="PANTHER" id="PTHR33124:SF40">
    <property type="entry name" value="TRANSCRIPTION FACTOR IBH1"/>
    <property type="match status" value="1"/>
</dbReference>
<accession>A0A6A1WK21</accession>
<dbReference type="Proteomes" id="UP000516437">
    <property type="component" value="Chromosome 1"/>
</dbReference>
<dbReference type="GO" id="GO:0006355">
    <property type="term" value="P:regulation of DNA-templated transcription"/>
    <property type="evidence" value="ECO:0007669"/>
    <property type="project" value="InterPro"/>
</dbReference>
<evidence type="ECO:0000256" key="2">
    <source>
        <dbReference type="ARBA" id="ARBA00023163"/>
    </source>
</evidence>
<dbReference type="PANTHER" id="PTHR33124">
    <property type="entry name" value="TRANSCRIPTION FACTOR IBH1-LIKE 1"/>
    <property type="match status" value="1"/>
</dbReference>
<comment type="caution">
    <text evidence="3">The sequence shown here is derived from an EMBL/GenBank/DDBJ whole genome shotgun (WGS) entry which is preliminary data.</text>
</comment>
<name>A0A6A1WK21_9ROSI</name>
<protein>
    <submittedName>
        <fullName evidence="3">Transcription factor IBH1</fullName>
    </submittedName>
</protein>
<proteinExistence type="predicted"/>
<dbReference type="InterPro" id="IPR044660">
    <property type="entry name" value="IBH1-like"/>
</dbReference>
<gene>
    <name evidence="3" type="ORF">CJ030_MR1G002311</name>
</gene>
<keyword evidence="1" id="KW-0805">Transcription regulation</keyword>
<reference evidence="3 4" key="1">
    <citation type="journal article" date="2019" name="Plant Biotechnol. J.">
        <title>The red bayberry genome and genetic basis of sex determination.</title>
        <authorList>
            <person name="Jia H.M."/>
            <person name="Jia H.J."/>
            <person name="Cai Q.L."/>
            <person name="Wang Y."/>
            <person name="Zhao H.B."/>
            <person name="Yang W.F."/>
            <person name="Wang G.Y."/>
            <person name="Li Y.H."/>
            <person name="Zhan D.L."/>
            <person name="Shen Y.T."/>
            <person name="Niu Q.F."/>
            <person name="Chang L."/>
            <person name="Qiu J."/>
            <person name="Zhao L."/>
            <person name="Xie H.B."/>
            <person name="Fu W.Y."/>
            <person name="Jin J."/>
            <person name="Li X.W."/>
            <person name="Jiao Y."/>
            <person name="Zhou C.C."/>
            <person name="Tu T."/>
            <person name="Chai C.Y."/>
            <person name="Gao J.L."/>
            <person name="Fan L.J."/>
            <person name="van de Weg E."/>
            <person name="Wang J.Y."/>
            <person name="Gao Z.S."/>
        </authorList>
    </citation>
    <scope>NUCLEOTIDE SEQUENCE [LARGE SCALE GENOMIC DNA]</scope>
    <source>
        <tissue evidence="3">Leaves</tissue>
    </source>
</reference>
<evidence type="ECO:0000313" key="4">
    <source>
        <dbReference type="Proteomes" id="UP000516437"/>
    </source>
</evidence>
<sequence>MASAVGSRKAWSRAMLRKVRSQGRQSVQVRRMGFLGVRKRNLYGDQKFVEEPAVGICQANELRKLVPGGEAMDMCNLLDETAHYIKCLATQVKVMRRIADVFST</sequence>
<keyword evidence="2" id="KW-0804">Transcription</keyword>
<organism evidence="3 4">
    <name type="scientific">Morella rubra</name>
    <name type="common">Chinese bayberry</name>
    <dbReference type="NCBI Taxonomy" id="262757"/>
    <lineage>
        <taxon>Eukaryota</taxon>
        <taxon>Viridiplantae</taxon>
        <taxon>Streptophyta</taxon>
        <taxon>Embryophyta</taxon>
        <taxon>Tracheophyta</taxon>
        <taxon>Spermatophyta</taxon>
        <taxon>Magnoliopsida</taxon>
        <taxon>eudicotyledons</taxon>
        <taxon>Gunneridae</taxon>
        <taxon>Pentapetalae</taxon>
        <taxon>rosids</taxon>
        <taxon>fabids</taxon>
        <taxon>Fagales</taxon>
        <taxon>Myricaceae</taxon>
        <taxon>Morella</taxon>
    </lineage>
</organism>
<evidence type="ECO:0000256" key="1">
    <source>
        <dbReference type="ARBA" id="ARBA00023015"/>
    </source>
</evidence>
<dbReference type="AlphaFoldDB" id="A0A6A1WK21"/>
<evidence type="ECO:0000313" key="3">
    <source>
        <dbReference type="EMBL" id="KAB1225649.1"/>
    </source>
</evidence>
<dbReference type="EMBL" id="RXIC02000019">
    <property type="protein sequence ID" value="KAB1225649.1"/>
    <property type="molecule type" value="Genomic_DNA"/>
</dbReference>